<evidence type="ECO:0000313" key="3">
    <source>
        <dbReference type="Proteomes" id="UP000030752"/>
    </source>
</evidence>
<protein>
    <recommendedName>
        <fullName evidence="1">Heterokaryon incompatibility domain-containing protein</fullName>
    </recommendedName>
</protein>
<dbReference type="InParanoid" id="W2RYX2"/>
<evidence type="ECO:0000313" key="2">
    <source>
        <dbReference type="EMBL" id="ETN41530.1"/>
    </source>
</evidence>
<dbReference type="Pfam" id="PF26639">
    <property type="entry name" value="Het-6_barrel"/>
    <property type="match status" value="1"/>
</dbReference>
<feature type="domain" description="Heterokaryon incompatibility" evidence="1">
    <location>
        <begin position="54"/>
        <end position="252"/>
    </location>
</feature>
<dbReference type="VEuPathDB" id="FungiDB:HMPREF1541_03466"/>
<dbReference type="GeneID" id="19970805"/>
<proteinExistence type="predicted"/>
<dbReference type="InterPro" id="IPR010730">
    <property type="entry name" value="HET"/>
</dbReference>
<dbReference type="Proteomes" id="UP000030752">
    <property type="component" value="Unassembled WGS sequence"/>
</dbReference>
<name>W2RYX2_CYPE1</name>
<evidence type="ECO:0000259" key="1">
    <source>
        <dbReference type="Pfam" id="PF06985"/>
    </source>
</evidence>
<dbReference type="PANTHER" id="PTHR24148:SF64">
    <property type="entry name" value="HETEROKARYON INCOMPATIBILITY DOMAIN-CONTAINING PROTEIN"/>
    <property type="match status" value="1"/>
</dbReference>
<dbReference type="PANTHER" id="PTHR24148">
    <property type="entry name" value="ANKYRIN REPEAT DOMAIN-CONTAINING PROTEIN 39 HOMOLOG-RELATED"/>
    <property type="match status" value="1"/>
</dbReference>
<dbReference type="eggNOG" id="ENOG502SS3X">
    <property type="taxonomic scope" value="Eukaryota"/>
</dbReference>
<dbReference type="InterPro" id="IPR052895">
    <property type="entry name" value="HetReg/Transcr_Mod"/>
</dbReference>
<gene>
    <name evidence="2" type="ORF">HMPREF1541_03466</name>
</gene>
<reference evidence="2 3" key="1">
    <citation type="submission" date="2013-03" db="EMBL/GenBank/DDBJ databases">
        <title>The Genome Sequence of Phialophora europaea CBS 101466.</title>
        <authorList>
            <consortium name="The Broad Institute Genomics Platform"/>
            <person name="Cuomo C."/>
            <person name="de Hoog S."/>
            <person name="Gorbushina A."/>
            <person name="Walker B."/>
            <person name="Young S.K."/>
            <person name="Zeng Q."/>
            <person name="Gargeya S."/>
            <person name="Fitzgerald M."/>
            <person name="Haas B."/>
            <person name="Abouelleil A."/>
            <person name="Allen A.W."/>
            <person name="Alvarado L."/>
            <person name="Arachchi H.M."/>
            <person name="Berlin A.M."/>
            <person name="Chapman S.B."/>
            <person name="Gainer-Dewar J."/>
            <person name="Goldberg J."/>
            <person name="Griggs A."/>
            <person name="Gujja S."/>
            <person name="Hansen M."/>
            <person name="Howarth C."/>
            <person name="Imamovic A."/>
            <person name="Ireland A."/>
            <person name="Larimer J."/>
            <person name="McCowan C."/>
            <person name="Murphy C."/>
            <person name="Pearson M."/>
            <person name="Poon T.W."/>
            <person name="Priest M."/>
            <person name="Roberts A."/>
            <person name="Saif S."/>
            <person name="Shea T."/>
            <person name="Sisk P."/>
            <person name="Sykes S."/>
            <person name="Wortman J."/>
            <person name="Nusbaum C."/>
            <person name="Birren B."/>
        </authorList>
    </citation>
    <scope>NUCLEOTIDE SEQUENCE [LARGE SCALE GENOMIC DNA]</scope>
    <source>
        <strain evidence="2 3">CBS 101466</strain>
    </source>
</reference>
<sequence>MNGAAEQPGSAYSFDKLPDNSTYIRLARLLPAASIDDPLKCQLGVHLRGEAPPYEAISYVCGDPNDTRPIMVDGSTLPIYATLATALQHIRLHDRPRVIWADAICIHQADDLEKSYQVQGMYKIYQRSKHTIAWLDYHESNGDFQRGMRLLEHLGSGKYNDLRLELQKIRRERGNLLSGRLRLSRAAEEARLLLRISGDSPLFSSRKTLTRLLRESRRHSQFSRFGSVLDDGGWEAVSAALHSSYFERLWIWPELAFSEEASFVSNNLVADVHKVLLGYGFVETMTLHDDDLNGLIPAGPLFFAGHYLADTAGKKQKHPPGSEFAGIPEDNLSLLALMKLMRDAKCADPRDRLFAMETLTSDPLNALNPPDYTLSASAVFKRFVRTYIELKKDFSVLSFGGVEAAPSWIPTNDEGELKELEGTYMTFFIDDEHLLGLDGRDPLYRAAASTTPRTLPPEAGAEDDTLSVYGYKIDQIVQVHRCRQSKTDSGLKIDPDILQSRAAARRAGHKDEDFWRTIHGNLSRRFNYLDDEFEETLAKLSASNTNTYPSLEFRSDLLNSHDRFVVTERGRIGTVPDNSKLGDIIVVFFGAQMPYVLRPTDKGNYLLVEECYLNKCMDGETYEEFSNGKYEEKVFHLV</sequence>
<dbReference type="OrthoDB" id="4341849at2759"/>
<accession>W2RYX2</accession>
<dbReference type="EMBL" id="KB822719">
    <property type="protein sequence ID" value="ETN41530.1"/>
    <property type="molecule type" value="Genomic_DNA"/>
</dbReference>
<dbReference type="HOGENOM" id="CLU_004184_7_2_1"/>
<dbReference type="Pfam" id="PF06985">
    <property type="entry name" value="HET"/>
    <property type="match status" value="1"/>
</dbReference>
<dbReference type="RefSeq" id="XP_008716039.1">
    <property type="nucleotide sequence ID" value="XM_008717817.1"/>
</dbReference>
<keyword evidence="3" id="KW-1185">Reference proteome</keyword>
<dbReference type="AlphaFoldDB" id="W2RYX2"/>
<organism evidence="2 3">
    <name type="scientific">Cyphellophora europaea (strain CBS 101466)</name>
    <name type="common">Phialophora europaea</name>
    <dbReference type="NCBI Taxonomy" id="1220924"/>
    <lineage>
        <taxon>Eukaryota</taxon>
        <taxon>Fungi</taxon>
        <taxon>Dikarya</taxon>
        <taxon>Ascomycota</taxon>
        <taxon>Pezizomycotina</taxon>
        <taxon>Eurotiomycetes</taxon>
        <taxon>Chaetothyriomycetidae</taxon>
        <taxon>Chaetothyriales</taxon>
        <taxon>Cyphellophoraceae</taxon>
        <taxon>Cyphellophora</taxon>
    </lineage>
</organism>